<dbReference type="RefSeq" id="WP_373406110.1">
    <property type="nucleotide sequence ID" value="NZ_JBCFQL010000006.1"/>
</dbReference>
<evidence type="ECO:0008006" key="3">
    <source>
        <dbReference type="Google" id="ProtNLM"/>
    </source>
</evidence>
<organism evidence="1 2">
    <name type="scientific">Flavobacterium zubiriense</name>
    <dbReference type="NCBI Taxonomy" id="3138075"/>
    <lineage>
        <taxon>Bacteria</taxon>
        <taxon>Pseudomonadati</taxon>
        <taxon>Bacteroidota</taxon>
        <taxon>Flavobacteriia</taxon>
        <taxon>Flavobacteriales</taxon>
        <taxon>Flavobacteriaceae</taxon>
        <taxon>Flavobacterium</taxon>
    </lineage>
</organism>
<keyword evidence="2" id="KW-1185">Reference proteome</keyword>
<name>A0ABV4TDW9_9FLAO</name>
<comment type="caution">
    <text evidence="1">The sequence shown here is derived from an EMBL/GenBank/DDBJ whole genome shotgun (WGS) entry which is preliminary data.</text>
</comment>
<protein>
    <recommendedName>
        <fullName evidence="3">Phage tail protein</fullName>
    </recommendedName>
</protein>
<dbReference type="Proteomes" id="UP001574169">
    <property type="component" value="Unassembled WGS sequence"/>
</dbReference>
<proteinExistence type="predicted"/>
<accession>A0ABV4TDW9</accession>
<reference evidence="1 2" key="1">
    <citation type="submission" date="2024-04" db="EMBL/GenBank/DDBJ databases">
        <title>New Clade of Flavobacterium.</title>
        <authorList>
            <person name="Matos L."/>
            <person name="Proenca D.N."/>
            <person name="Fransisco R.M."/>
            <person name="Chung A.P."/>
            <person name="Maccario L."/>
            <person name="Sorensen S.J."/>
            <person name="Morais P.V."/>
        </authorList>
    </citation>
    <scope>NUCLEOTIDE SEQUENCE [LARGE SCALE GENOMIC DNA]</scope>
    <source>
        <strain evidence="1 2">FZUC8N2.13</strain>
    </source>
</reference>
<sequence length="165" mass="18367">MEVLERVYVNPNICGVELAFRGELVAASIPDWQHFFNSSMFAVDFSKTYVGLGSVVFGEESEKSAAGTIYKQSVTIRFPSTDKNRSERIALMDKVRFVKLNLTNGTYLVIGRNDYKQNARPKINIKTNVKTAEVVFETVSIFPSGFVDDANSVGLPSLIPLSLYL</sequence>
<gene>
    <name evidence="1" type="ORF">AAGV28_07010</name>
</gene>
<evidence type="ECO:0000313" key="1">
    <source>
        <dbReference type="EMBL" id="MFA9191117.1"/>
    </source>
</evidence>
<dbReference type="EMBL" id="JBCFQL010000006">
    <property type="protein sequence ID" value="MFA9191117.1"/>
    <property type="molecule type" value="Genomic_DNA"/>
</dbReference>
<evidence type="ECO:0000313" key="2">
    <source>
        <dbReference type="Proteomes" id="UP001574169"/>
    </source>
</evidence>